<dbReference type="EMBL" id="LGUG01000004">
    <property type="protein sequence ID" value="KON98083.1"/>
    <property type="molecule type" value="Genomic_DNA"/>
</dbReference>
<dbReference type="GO" id="GO:0016740">
    <property type="term" value="F:transferase activity"/>
    <property type="evidence" value="ECO:0007669"/>
    <property type="project" value="UniProtKB-KW"/>
</dbReference>
<dbReference type="InterPro" id="IPR036568">
    <property type="entry name" value="GGCT-like_sf"/>
</dbReference>
<keyword evidence="6" id="KW-0808">Transferase</keyword>
<evidence type="ECO:0000313" key="5">
    <source>
        <dbReference type="EMBL" id="KON98083.1"/>
    </source>
</evidence>
<evidence type="ECO:0000313" key="6">
    <source>
        <dbReference type="EMBL" id="SDI03873.1"/>
    </source>
</evidence>
<dbReference type="PATRIC" id="fig|47500.8.peg.3401"/>
<feature type="binding site" evidence="3">
    <location>
        <begin position="138"/>
        <end position="143"/>
    </location>
    <ligand>
        <name>substrate</name>
    </ligand>
</feature>
<sequence length="281" mass="31875">MLCHVFVYGTLCRGECNHTVVEPFVTNVREATVRGWLYDLPYGYPAVIRGQGIVNGQLLELDSGRLEEALQAMDKLEGCEEGEYERIVIRANTRTGEAISCYIYVYPKERQTWLDDKAEFVPSGDWRMHRKGRGWLPYFAYGSCMNRNSFMIDVPQFCVIGRAVLPDYRVGFTRYSHQKWGGGVADIVPSPGSETEGVLYLIPPELLPNLDAREGEGISYSREIVKVKAGDQFIEAITYMVIDRKPDQAPSQAYRQTILDGCDLLSKAYVQKLKAFMDQLN</sequence>
<accession>A0A0D1XC54</accession>
<dbReference type="RefSeq" id="WP_043068012.1">
    <property type="nucleotide sequence ID" value="NZ_BJOA01000001.1"/>
</dbReference>
<evidence type="ECO:0000259" key="4">
    <source>
        <dbReference type="Pfam" id="PF06094"/>
    </source>
</evidence>
<evidence type="ECO:0000313" key="7">
    <source>
        <dbReference type="Proteomes" id="UP000037269"/>
    </source>
</evidence>
<evidence type="ECO:0000313" key="8">
    <source>
        <dbReference type="Proteomes" id="UP000182836"/>
    </source>
</evidence>
<evidence type="ECO:0000256" key="3">
    <source>
        <dbReference type="PIRSR" id="PIRSR617939-2"/>
    </source>
</evidence>
<dbReference type="Pfam" id="PF06094">
    <property type="entry name" value="GGACT"/>
    <property type="match status" value="2"/>
</dbReference>
<protein>
    <submittedName>
        <fullName evidence="6">Uncharacterized conserved protein YtfP, gamma-glutamylcyclotransferase (GGCT)/AIG2-like family</fullName>
    </submittedName>
</protein>
<dbReference type="SUPFAM" id="SSF110857">
    <property type="entry name" value="Gamma-glutamyl cyclotransferase-like"/>
    <property type="match status" value="2"/>
</dbReference>
<name>A0A0D1XC54_ANEMI</name>
<dbReference type="InterPro" id="IPR017939">
    <property type="entry name" value="G-Glutamylcylcotransferase"/>
</dbReference>
<dbReference type="OrthoDB" id="8538589at2"/>
<evidence type="ECO:0000256" key="2">
    <source>
        <dbReference type="PIRSR" id="PIRSR617939-1"/>
    </source>
</evidence>
<dbReference type="EMBL" id="FNED01000001">
    <property type="protein sequence ID" value="SDI03873.1"/>
    <property type="molecule type" value="Genomic_DNA"/>
</dbReference>
<feature type="active site" description="Proton acceptor" evidence="2">
    <location>
        <position position="214"/>
    </location>
</feature>
<dbReference type="GeneID" id="42308234"/>
<feature type="domain" description="Gamma-glutamylcyclotransferase AIG2-like" evidence="4">
    <location>
        <begin position="138"/>
        <end position="251"/>
    </location>
</feature>
<feature type="domain" description="Gamma-glutamylcyclotransferase AIG2-like" evidence="4">
    <location>
        <begin position="5"/>
        <end position="127"/>
    </location>
</feature>
<dbReference type="Proteomes" id="UP000037269">
    <property type="component" value="Unassembled WGS sequence"/>
</dbReference>
<feature type="binding site" evidence="3">
    <location>
        <position position="254"/>
    </location>
    <ligand>
        <name>substrate</name>
    </ligand>
</feature>
<keyword evidence="1" id="KW-0456">Lyase</keyword>
<keyword evidence="7" id="KW-1185">Reference proteome</keyword>
<reference evidence="6 8" key="2">
    <citation type="submission" date="2016-10" db="EMBL/GenBank/DDBJ databases">
        <authorList>
            <person name="de Groot N.N."/>
        </authorList>
    </citation>
    <scope>NUCLEOTIDE SEQUENCE [LARGE SCALE GENOMIC DNA]</scope>
    <source>
        <strain evidence="6 8">DSM 2895</strain>
    </source>
</reference>
<dbReference type="InterPro" id="IPR009288">
    <property type="entry name" value="AIG2-like_dom"/>
</dbReference>
<dbReference type="PANTHER" id="PTHR12935:SF0">
    <property type="entry name" value="GAMMA-GLUTAMYLCYCLOTRANSFERASE"/>
    <property type="match status" value="1"/>
</dbReference>
<organism evidence="5 7">
    <name type="scientific">Aneurinibacillus migulanus</name>
    <name type="common">Bacillus migulanus</name>
    <dbReference type="NCBI Taxonomy" id="47500"/>
    <lineage>
        <taxon>Bacteria</taxon>
        <taxon>Bacillati</taxon>
        <taxon>Bacillota</taxon>
        <taxon>Bacilli</taxon>
        <taxon>Bacillales</taxon>
        <taxon>Paenibacillaceae</taxon>
        <taxon>Aneurinibacillus group</taxon>
        <taxon>Aneurinibacillus</taxon>
    </lineage>
</organism>
<dbReference type="Proteomes" id="UP000182836">
    <property type="component" value="Unassembled WGS sequence"/>
</dbReference>
<dbReference type="Gene3D" id="3.10.490.10">
    <property type="entry name" value="Gamma-glutamyl cyclotransferase-like"/>
    <property type="match status" value="2"/>
</dbReference>
<proteinExistence type="predicted"/>
<dbReference type="GO" id="GO:0003839">
    <property type="term" value="F:gamma-glutamylcyclotransferase activity"/>
    <property type="evidence" value="ECO:0007669"/>
    <property type="project" value="InterPro"/>
</dbReference>
<dbReference type="CDD" id="cd06661">
    <property type="entry name" value="GGCT_like"/>
    <property type="match status" value="2"/>
</dbReference>
<dbReference type="STRING" id="47500.AF333_24235"/>
<dbReference type="AlphaFoldDB" id="A0A0D1XC54"/>
<gene>
    <name evidence="5" type="ORF">AF333_24235</name>
    <name evidence="6" type="ORF">SAMN04487909_101325</name>
</gene>
<dbReference type="PANTHER" id="PTHR12935">
    <property type="entry name" value="GAMMA-GLUTAMYLCYCLOTRANSFERASE"/>
    <property type="match status" value="1"/>
</dbReference>
<dbReference type="InterPro" id="IPR013024">
    <property type="entry name" value="GGCT-like"/>
</dbReference>
<evidence type="ECO:0000256" key="1">
    <source>
        <dbReference type="ARBA" id="ARBA00023239"/>
    </source>
</evidence>
<reference evidence="5 7" key="1">
    <citation type="submission" date="2015-07" db="EMBL/GenBank/DDBJ databases">
        <title>Fjat-14205 dsm 2895.</title>
        <authorList>
            <person name="Liu B."/>
            <person name="Wang J."/>
            <person name="Zhu Y."/>
            <person name="Liu G."/>
            <person name="Chen Q."/>
            <person name="Chen Z."/>
            <person name="Lan J."/>
            <person name="Che J."/>
            <person name="Ge C."/>
            <person name="Shi H."/>
            <person name="Pan Z."/>
            <person name="Liu X."/>
        </authorList>
    </citation>
    <scope>NUCLEOTIDE SEQUENCE [LARGE SCALE GENOMIC DNA]</scope>
    <source>
        <strain evidence="5 7">DSM 2895</strain>
    </source>
</reference>